<dbReference type="Pfam" id="PF00172">
    <property type="entry name" value="Zn_clus"/>
    <property type="match status" value="1"/>
</dbReference>
<feature type="domain" description="Zn(2)-C6 fungal-type" evidence="4">
    <location>
        <begin position="28"/>
        <end position="56"/>
    </location>
</feature>
<name>A0A8K0TMD0_9PEZI</name>
<reference evidence="5" key="1">
    <citation type="journal article" date="2021" name="Nat. Commun.">
        <title>Genetic determinants of endophytism in the Arabidopsis root mycobiome.</title>
        <authorList>
            <person name="Mesny F."/>
            <person name="Miyauchi S."/>
            <person name="Thiergart T."/>
            <person name="Pickel B."/>
            <person name="Atanasova L."/>
            <person name="Karlsson M."/>
            <person name="Huettel B."/>
            <person name="Barry K.W."/>
            <person name="Haridas S."/>
            <person name="Chen C."/>
            <person name="Bauer D."/>
            <person name="Andreopoulos W."/>
            <person name="Pangilinan J."/>
            <person name="LaButti K."/>
            <person name="Riley R."/>
            <person name="Lipzen A."/>
            <person name="Clum A."/>
            <person name="Drula E."/>
            <person name="Henrissat B."/>
            <person name="Kohler A."/>
            <person name="Grigoriev I.V."/>
            <person name="Martin F.M."/>
            <person name="Hacquard S."/>
        </authorList>
    </citation>
    <scope>NUCLEOTIDE SEQUENCE</scope>
    <source>
        <strain evidence="5">MPI-CAGE-AT-0016</strain>
    </source>
</reference>
<dbReference type="Pfam" id="PF11951">
    <property type="entry name" value="Fungal_trans_2"/>
    <property type="match status" value="1"/>
</dbReference>
<evidence type="ECO:0000256" key="2">
    <source>
        <dbReference type="ARBA" id="ARBA00023242"/>
    </source>
</evidence>
<dbReference type="GO" id="GO:0008270">
    <property type="term" value="F:zinc ion binding"/>
    <property type="evidence" value="ECO:0007669"/>
    <property type="project" value="InterPro"/>
</dbReference>
<dbReference type="SUPFAM" id="SSF57701">
    <property type="entry name" value="Zn2/Cys6 DNA-binding domain"/>
    <property type="match status" value="1"/>
</dbReference>
<protein>
    <submittedName>
        <fullName evidence="5">C6 transcription factor</fullName>
    </submittedName>
</protein>
<dbReference type="SMART" id="SM00066">
    <property type="entry name" value="GAL4"/>
    <property type="match status" value="1"/>
</dbReference>
<dbReference type="CDD" id="cd00067">
    <property type="entry name" value="GAL4"/>
    <property type="match status" value="1"/>
</dbReference>
<dbReference type="Gene3D" id="4.10.240.10">
    <property type="entry name" value="Zn(2)-C6 fungal-type DNA-binding domain"/>
    <property type="match status" value="1"/>
</dbReference>
<evidence type="ECO:0000313" key="6">
    <source>
        <dbReference type="Proteomes" id="UP000813385"/>
    </source>
</evidence>
<dbReference type="PROSITE" id="PS50048">
    <property type="entry name" value="ZN2_CY6_FUNGAL_2"/>
    <property type="match status" value="1"/>
</dbReference>
<dbReference type="OrthoDB" id="5213892at2759"/>
<evidence type="ECO:0000313" key="5">
    <source>
        <dbReference type="EMBL" id="KAH7367825.1"/>
    </source>
</evidence>
<dbReference type="PANTHER" id="PTHR37534:SF26">
    <property type="entry name" value="TRANSCRIPTION FACTOR, PUTATIVE-RELATED"/>
    <property type="match status" value="1"/>
</dbReference>
<dbReference type="PANTHER" id="PTHR37534">
    <property type="entry name" value="TRANSCRIPTIONAL ACTIVATOR PROTEIN UGA3"/>
    <property type="match status" value="1"/>
</dbReference>
<feature type="region of interest" description="Disordered" evidence="3">
    <location>
        <begin position="299"/>
        <end position="321"/>
    </location>
</feature>
<dbReference type="AlphaFoldDB" id="A0A8K0TMD0"/>
<proteinExistence type="predicted"/>
<dbReference type="InterPro" id="IPR036864">
    <property type="entry name" value="Zn2-C6_fun-type_DNA-bd_sf"/>
</dbReference>
<organism evidence="5 6">
    <name type="scientific">Plectosphaerella cucumerina</name>
    <dbReference type="NCBI Taxonomy" id="40658"/>
    <lineage>
        <taxon>Eukaryota</taxon>
        <taxon>Fungi</taxon>
        <taxon>Dikarya</taxon>
        <taxon>Ascomycota</taxon>
        <taxon>Pezizomycotina</taxon>
        <taxon>Sordariomycetes</taxon>
        <taxon>Hypocreomycetidae</taxon>
        <taxon>Glomerellales</taxon>
        <taxon>Plectosphaerellaceae</taxon>
        <taxon>Plectosphaerella</taxon>
    </lineage>
</organism>
<dbReference type="Proteomes" id="UP000813385">
    <property type="component" value="Unassembled WGS sequence"/>
</dbReference>
<evidence type="ECO:0000256" key="1">
    <source>
        <dbReference type="ARBA" id="ARBA00004123"/>
    </source>
</evidence>
<evidence type="ECO:0000259" key="4">
    <source>
        <dbReference type="PROSITE" id="PS50048"/>
    </source>
</evidence>
<dbReference type="GO" id="GO:0000981">
    <property type="term" value="F:DNA-binding transcription factor activity, RNA polymerase II-specific"/>
    <property type="evidence" value="ECO:0007669"/>
    <property type="project" value="InterPro"/>
</dbReference>
<dbReference type="PROSITE" id="PS00463">
    <property type="entry name" value="ZN2_CY6_FUNGAL_1"/>
    <property type="match status" value="1"/>
</dbReference>
<dbReference type="GO" id="GO:0005634">
    <property type="term" value="C:nucleus"/>
    <property type="evidence" value="ECO:0007669"/>
    <property type="project" value="UniProtKB-SubCell"/>
</dbReference>
<comment type="caution">
    <text evidence="5">The sequence shown here is derived from an EMBL/GenBank/DDBJ whole genome shotgun (WGS) entry which is preliminary data.</text>
</comment>
<accession>A0A8K0TMD0</accession>
<dbReference type="InterPro" id="IPR021858">
    <property type="entry name" value="Fun_TF"/>
</dbReference>
<keyword evidence="6" id="KW-1185">Reference proteome</keyword>
<dbReference type="GO" id="GO:0000976">
    <property type="term" value="F:transcription cis-regulatory region binding"/>
    <property type="evidence" value="ECO:0007669"/>
    <property type="project" value="TreeGrafter"/>
</dbReference>
<sequence length="560" mass="61735">MRTLPSSCQLPGLSDNLSTPAMVSAPSGCWTCKLRHRKCDLRAPACRECSARRITCHGYGPKPQWMDGAAAERLELRRIKKAVKQHTRRLREVRNQRAARDGASNTAGVTISPGLASLEVVHPAETSPRPPSTATAHLPSLSLLDADAPGEAVLPTFERHSATLLMHYIDHVFFWQFPYFCSRSRLGDRGWLLFFLSNRGPLYHAALALSALHRQSTENSQQPKDIRDQQVIEYHSRALRILCDFSRITEGEKLVSDTSKLTEFVASSLMLISFEVLKGGDYDWHPHLDAVTTILGSRNRRPDIGSPEAAASPPTTVGRGSVTAETHPELDFLMAQAIWFDILACVSMDRVPRIPYREWLEASDLEMADLMGCYNWVMVCIGDLAHLQAWKTEMEEQGTLSMLALATKSRMIQGALQEGVHGLGLAIKSSPTLVQADWVSQIFALASLVLLSTIVSGPYASLPEVTGPLETAVDVLRDWPPCISLQGLVWPLCILGCMAEEGHRQILEDPLARLVAESGGLGNSGTALSIMSSCWKRSSTGRQRGRSDRIFPIDFHALLI</sequence>
<dbReference type="InterPro" id="IPR001138">
    <property type="entry name" value="Zn2Cys6_DnaBD"/>
</dbReference>
<dbReference type="GO" id="GO:0045944">
    <property type="term" value="P:positive regulation of transcription by RNA polymerase II"/>
    <property type="evidence" value="ECO:0007669"/>
    <property type="project" value="TreeGrafter"/>
</dbReference>
<gene>
    <name evidence="5" type="ORF">B0T11DRAFT_58136</name>
</gene>
<comment type="subcellular location">
    <subcellularLocation>
        <location evidence="1">Nucleus</location>
    </subcellularLocation>
</comment>
<keyword evidence="2" id="KW-0539">Nucleus</keyword>
<evidence type="ECO:0000256" key="3">
    <source>
        <dbReference type="SAM" id="MobiDB-lite"/>
    </source>
</evidence>
<dbReference type="EMBL" id="JAGPXD010000002">
    <property type="protein sequence ID" value="KAH7367825.1"/>
    <property type="molecule type" value="Genomic_DNA"/>
</dbReference>